<organism evidence="6 7">
    <name type="scientific">Ranatra chinensis</name>
    <dbReference type="NCBI Taxonomy" id="642074"/>
    <lineage>
        <taxon>Eukaryota</taxon>
        <taxon>Metazoa</taxon>
        <taxon>Ecdysozoa</taxon>
        <taxon>Arthropoda</taxon>
        <taxon>Hexapoda</taxon>
        <taxon>Insecta</taxon>
        <taxon>Pterygota</taxon>
        <taxon>Neoptera</taxon>
        <taxon>Paraneoptera</taxon>
        <taxon>Hemiptera</taxon>
        <taxon>Heteroptera</taxon>
        <taxon>Panheteroptera</taxon>
        <taxon>Nepomorpha</taxon>
        <taxon>Nepidae</taxon>
        <taxon>Ranatrinae</taxon>
        <taxon>Ranatra</taxon>
    </lineage>
</organism>
<dbReference type="Pfam" id="PF13639">
    <property type="entry name" value="zf-RING_2"/>
    <property type="match status" value="1"/>
</dbReference>
<evidence type="ECO:0000256" key="1">
    <source>
        <dbReference type="ARBA" id="ARBA00022723"/>
    </source>
</evidence>
<feature type="domain" description="RING-type" evidence="5">
    <location>
        <begin position="83"/>
        <end position="123"/>
    </location>
</feature>
<dbReference type="AlphaFoldDB" id="A0ABD0YTY8"/>
<dbReference type="InterPro" id="IPR001841">
    <property type="entry name" value="Znf_RING"/>
</dbReference>
<keyword evidence="3" id="KW-0862">Zinc</keyword>
<keyword evidence="1" id="KW-0479">Metal-binding</keyword>
<keyword evidence="7" id="KW-1185">Reference proteome</keyword>
<accession>A0ABD0YTY8</accession>
<dbReference type="GO" id="GO:0008270">
    <property type="term" value="F:zinc ion binding"/>
    <property type="evidence" value="ECO:0007669"/>
    <property type="project" value="UniProtKB-KW"/>
</dbReference>
<dbReference type="SUPFAM" id="SSF57850">
    <property type="entry name" value="RING/U-box"/>
    <property type="match status" value="1"/>
</dbReference>
<evidence type="ECO:0000256" key="3">
    <source>
        <dbReference type="ARBA" id="ARBA00022833"/>
    </source>
</evidence>
<dbReference type="InterPro" id="IPR013083">
    <property type="entry name" value="Znf_RING/FYVE/PHD"/>
</dbReference>
<protein>
    <recommendedName>
        <fullName evidence="5">RING-type domain-containing protein</fullName>
    </recommendedName>
</protein>
<dbReference type="Proteomes" id="UP001558652">
    <property type="component" value="Unassembled WGS sequence"/>
</dbReference>
<evidence type="ECO:0000313" key="6">
    <source>
        <dbReference type="EMBL" id="KAL1130767.1"/>
    </source>
</evidence>
<keyword evidence="2 4" id="KW-0863">Zinc-finger</keyword>
<dbReference type="InterPro" id="IPR042981">
    <property type="entry name" value="RNF11_RING-H2"/>
</dbReference>
<dbReference type="CDD" id="cd16468">
    <property type="entry name" value="RING-H2_RNF11"/>
    <property type="match status" value="1"/>
</dbReference>
<dbReference type="PANTHER" id="PTHR46359">
    <property type="entry name" value="GEO07743P1"/>
    <property type="match status" value="1"/>
</dbReference>
<dbReference type="InterPro" id="IPR052804">
    <property type="entry name" value="UEC_component"/>
</dbReference>
<name>A0ABD0YTY8_9HEMI</name>
<evidence type="ECO:0000256" key="2">
    <source>
        <dbReference type="ARBA" id="ARBA00022771"/>
    </source>
</evidence>
<dbReference type="SMART" id="SM00184">
    <property type="entry name" value="RING"/>
    <property type="match status" value="1"/>
</dbReference>
<proteinExistence type="predicted"/>
<evidence type="ECO:0000259" key="5">
    <source>
        <dbReference type="PROSITE" id="PS50089"/>
    </source>
</evidence>
<dbReference type="Gene3D" id="3.30.40.10">
    <property type="entry name" value="Zinc/RING finger domain, C3HC4 (zinc finger)"/>
    <property type="match status" value="1"/>
</dbReference>
<dbReference type="PROSITE" id="PS50089">
    <property type="entry name" value="ZF_RING_2"/>
    <property type="match status" value="1"/>
</dbReference>
<sequence>MGNCLKASSTEAVYGSRGRSGESVFRRPPTYRPTVPVYYTTPNISRPANQLSEEEQVRIARRLGLIQHLPTSRYDGAKKVGECPICMAEFLTGDSVRYLPCMHVYHVSCIDDWLQRSLTCPSCMEPVDAALVSSYETSDTGNPRNTLQSVTE</sequence>
<reference evidence="6 7" key="1">
    <citation type="submission" date="2024-07" db="EMBL/GenBank/DDBJ databases">
        <title>Chromosome-level genome assembly of the water stick insect Ranatra chinensis (Heteroptera: Nepidae).</title>
        <authorList>
            <person name="Liu X."/>
        </authorList>
    </citation>
    <scope>NUCLEOTIDE SEQUENCE [LARGE SCALE GENOMIC DNA]</scope>
    <source>
        <strain evidence="6">Cailab_2021Rc</strain>
        <tissue evidence="6">Muscle</tissue>
    </source>
</reference>
<evidence type="ECO:0000313" key="7">
    <source>
        <dbReference type="Proteomes" id="UP001558652"/>
    </source>
</evidence>
<dbReference type="SMART" id="SM01197">
    <property type="entry name" value="FANCL_C"/>
    <property type="match status" value="1"/>
</dbReference>
<comment type="caution">
    <text evidence="6">The sequence shown here is derived from an EMBL/GenBank/DDBJ whole genome shotgun (WGS) entry which is preliminary data.</text>
</comment>
<evidence type="ECO:0000256" key="4">
    <source>
        <dbReference type="PROSITE-ProRule" id="PRU00175"/>
    </source>
</evidence>
<gene>
    <name evidence="6" type="ORF">AAG570_012008</name>
</gene>
<dbReference type="PANTHER" id="PTHR46359:SF2">
    <property type="entry name" value="GEO07743P1"/>
    <property type="match status" value="1"/>
</dbReference>
<dbReference type="EMBL" id="JBFDAA010000007">
    <property type="protein sequence ID" value="KAL1130767.1"/>
    <property type="molecule type" value="Genomic_DNA"/>
</dbReference>